<reference evidence="1" key="1">
    <citation type="submission" date="2021-08" db="EMBL/GenBank/DDBJ databases">
        <authorList>
            <person name="Stevens D.C."/>
        </authorList>
    </citation>
    <scope>NUCLEOTIDE SEQUENCE</scope>
    <source>
        <strain evidence="1">DSM 53165</strain>
    </source>
</reference>
<proteinExistence type="predicted"/>
<name>A0ABS7TME1_9BACT</name>
<evidence type="ECO:0000313" key="2">
    <source>
        <dbReference type="Proteomes" id="UP001139031"/>
    </source>
</evidence>
<keyword evidence="2" id="KW-1185">Reference proteome</keyword>
<dbReference type="EMBL" id="JAIRAU010000005">
    <property type="protein sequence ID" value="MBZ5709388.1"/>
    <property type="molecule type" value="Genomic_DNA"/>
</dbReference>
<dbReference type="RefSeq" id="WP_224191159.1">
    <property type="nucleotide sequence ID" value="NZ_JAIRAU010000005.1"/>
</dbReference>
<organism evidence="1 2">
    <name type="scientific">Nannocystis pusilla</name>
    <dbReference type="NCBI Taxonomy" id="889268"/>
    <lineage>
        <taxon>Bacteria</taxon>
        <taxon>Pseudomonadati</taxon>
        <taxon>Myxococcota</taxon>
        <taxon>Polyangia</taxon>
        <taxon>Nannocystales</taxon>
        <taxon>Nannocystaceae</taxon>
        <taxon>Nannocystis</taxon>
    </lineage>
</organism>
<gene>
    <name evidence="1" type="ORF">K7C98_08960</name>
</gene>
<accession>A0ABS7TME1</accession>
<comment type="caution">
    <text evidence="1">The sequence shown here is derived from an EMBL/GenBank/DDBJ whole genome shotgun (WGS) entry which is preliminary data.</text>
</comment>
<sequence>MKRPAARALSRAIVTVRGDVRAAEAGLDEWAIDQAFAEYEAYSEGEQLSIVVDESTVAAGMNPPEQQVQRFRFVWPAGGEVHFCGAPADEAHWHAAYVGEAGQVVTPLAVGELADVKTTWARIRDAVDPHQLPAPAVRLGDDVRRHFKPACGRFLVGVVQEGPTTILLVALARQLAVVLVEGKRRVVLDIKSPLDLRDVLVDRMRSFQRPASARSSRPREVDQAPVSSATRAHYIRIVDGLPTEVAGGPSIPDVVWRCFKGLEHRAKALRSAPALPRPERVDHAADPLVQPERPLRRLKGKKYLHLLLRALFRCSLKGADDLVGLIGAIHSEIERHDPSLVITREALADTLNLLCATGTCLVTRAEGERIWHVHLVGLNDPSSALHRRLLAETPIPFRFPASATTDVLAGDEEAAPAADPT</sequence>
<dbReference type="Proteomes" id="UP001139031">
    <property type="component" value="Unassembled WGS sequence"/>
</dbReference>
<protein>
    <submittedName>
        <fullName evidence="1">Uncharacterized protein</fullName>
    </submittedName>
</protein>
<evidence type="ECO:0000313" key="1">
    <source>
        <dbReference type="EMBL" id="MBZ5709388.1"/>
    </source>
</evidence>